<dbReference type="Proteomes" id="UP000199125">
    <property type="component" value="Unassembled WGS sequence"/>
</dbReference>
<dbReference type="Pfam" id="PF07700">
    <property type="entry name" value="HNOB"/>
    <property type="match status" value="1"/>
</dbReference>
<sequence>MHGLVTRSIEHFARQTHGEAVWTAAARAAGVDPRGFELMGNQDDSAARRLLHEIAALVGCSPPELSEDIGAWVAQRSAIRRLLRFAGSDFAAFVTTLEELRGRARLVLRDLELPAISVAPAPRGWRITSDCDPVWLHALAGVLHAMADDYGVLAVIEIREGSILVDVPLVDFNEGRPFSISDPTVGAA</sequence>
<dbReference type="InterPro" id="IPR024096">
    <property type="entry name" value="NO_sig/Golgi_transp_ligand-bd"/>
</dbReference>
<evidence type="ECO:0000313" key="3">
    <source>
        <dbReference type="Proteomes" id="UP000199125"/>
    </source>
</evidence>
<dbReference type="Gene3D" id="3.90.1520.10">
    <property type="entry name" value="H-NOX domain"/>
    <property type="match status" value="1"/>
</dbReference>
<dbReference type="InterPro" id="IPR011644">
    <property type="entry name" value="Heme_NO-bd"/>
</dbReference>
<keyword evidence="3" id="KW-1185">Reference proteome</keyword>
<dbReference type="STRING" id="65735.SAMN04488075_0702"/>
<protein>
    <submittedName>
        <fullName evidence="2">Haem-NO-binding</fullName>
    </submittedName>
</protein>
<accession>A0A1H6JWU8</accession>
<dbReference type="RefSeq" id="WP_177172466.1">
    <property type="nucleotide sequence ID" value="NZ_FNXG01000001.1"/>
</dbReference>
<name>A0A1H6JWU8_9RHOB</name>
<dbReference type="SUPFAM" id="SSF111126">
    <property type="entry name" value="Ligand-binding domain in the NO signalling and Golgi transport"/>
    <property type="match status" value="1"/>
</dbReference>
<evidence type="ECO:0000313" key="2">
    <source>
        <dbReference type="EMBL" id="SEH67196.1"/>
    </source>
</evidence>
<organism evidence="2 3">
    <name type="scientific">Paracoccus alkenifer</name>
    <dbReference type="NCBI Taxonomy" id="65735"/>
    <lineage>
        <taxon>Bacteria</taxon>
        <taxon>Pseudomonadati</taxon>
        <taxon>Pseudomonadota</taxon>
        <taxon>Alphaproteobacteria</taxon>
        <taxon>Rhodobacterales</taxon>
        <taxon>Paracoccaceae</taxon>
        <taxon>Paracoccus</taxon>
    </lineage>
</organism>
<dbReference type="EMBL" id="FNXG01000001">
    <property type="protein sequence ID" value="SEH67196.1"/>
    <property type="molecule type" value="Genomic_DNA"/>
</dbReference>
<dbReference type="AlphaFoldDB" id="A0A1H6JWU8"/>
<dbReference type="InterPro" id="IPR038158">
    <property type="entry name" value="H-NOX_domain_sf"/>
</dbReference>
<feature type="domain" description="Heme NO-binding" evidence="1">
    <location>
        <begin position="2"/>
        <end position="120"/>
    </location>
</feature>
<evidence type="ECO:0000259" key="1">
    <source>
        <dbReference type="Pfam" id="PF07700"/>
    </source>
</evidence>
<gene>
    <name evidence="2" type="ORF">SAMN04488075_0702</name>
</gene>
<dbReference type="GO" id="GO:0020037">
    <property type="term" value="F:heme binding"/>
    <property type="evidence" value="ECO:0007669"/>
    <property type="project" value="InterPro"/>
</dbReference>
<proteinExistence type="predicted"/>
<reference evidence="3" key="1">
    <citation type="submission" date="2016-10" db="EMBL/GenBank/DDBJ databases">
        <authorList>
            <person name="Varghese N."/>
            <person name="Submissions S."/>
        </authorList>
    </citation>
    <scope>NUCLEOTIDE SEQUENCE [LARGE SCALE GENOMIC DNA]</scope>
    <source>
        <strain evidence="3">DSM 11593</strain>
    </source>
</reference>